<reference evidence="1 2" key="1">
    <citation type="submission" date="2017-09" db="EMBL/GenBank/DDBJ databases">
        <authorList>
            <person name="Lee N."/>
            <person name="Cho B.-K."/>
        </authorList>
    </citation>
    <scope>NUCLEOTIDE SEQUENCE [LARGE SCALE GENOMIC DNA]</scope>
    <source>
        <strain evidence="1 2">ATCC 12853</strain>
    </source>
</reference>
<dbReference type="KEGG" id="ska:CP970_01875"/>
<name>A0A5J6GVH5_STRKN</name>
<dbReference type="EMBL" id="CP023699">
    <property type="protein sequence ID" value="QEU97026.1"/>
    <property type="molecule type" value="Genomic_DNA"/>
</dbReference>
<keyword evidence="2" id="KW-1185">Reference proteome</keyword>
<dbReference type="Proteomes" id="UP000325529">
    <property type="component" value="Chromosome"/>
</dbReference>
<sequence>MMFGYHLALQVHGVDEAFEFHRGSGGFASWLSRTRGWSMATGWDAAVMEDLPGEPPLDAFFRLVDEYREFAGQPSS</sequence>
<organism evidence="1 2">
    <name type="scientific">Streptomyces kanamyceticus</name>
    <dbReference type="NCBI Taxonomy" id="1967"/>
    <lineage>
        <taxon>Bacteria</taxon>
        <taxon>Bacillati</taxon>
        <taxon>Actinomycetota</taxon>
        <taxon>Actinomycetes</taxon>
        <taxon>Kitasatosporales</taxon>
        <taxon>Streptomycetaceae</taxon>
        <taxon>Streptomyces</taxon>
    </lineage>
</organism>
<proteinExistence type="predicted"/>
<protein>
    <submittedName>
        <fullName evidence="1">Uncharacterized protein</fullName>
    </submittedName>
</protein>
<dbReference type="AlphaFoldDB" id="A0A5J6GVH5"/>
<gene>
    <name evidence="1" type="ORF">CP970_01875</name>
</gene>
<accession>A0A5J6GVH5</accession>
<evidence type="ECO:0000313" key="2">
    <source>
        <dbReference type="Proteomes" id="UP000325529"/>
    </source>
</evidence>
<evidence type="ECO:0000313" key="1">
    <source>
        <dbReference type="EMBL" id="QEU97026.1"/>
    </source>
</evidence>